<accession>A0A4W3GMY8</accession>
<evidence type="ECO:0000313" key="3">
    <source>
        <dbReference type="Proteomes" id="UP000314986"/>
    </source>
</evidence>
<protein>
    <submittedName>
        <fullName evidence="2">Dynactin subunit 1-like</fullName>
    </submittedName>
</protein>
<dbReference type="STRING" id="7868.ENSCMIP00000005243"/>
<reference evidence="2" key="5">
    <citation type="submission" date="2025-09" db="UniProtKB">
        <authorList>
            <consortium name="Ensembl"/>
        </authorList>
    </citation>
    <scope>IDENTIFICATION</scope>
</reference>
<reference evidence="3" key="3">
    <citation type="journal article" date="2014" name="Nature">
        <title>Elephant shark genome provides unique insights into gnathostome evolution.</title>
        <authorList>
            <consortium name="International Elephant Shark Genome Sequencing Consortium"/>
            <person name="Venkatesh B."/>
            <person name="Lee A.P."/>
            <person name="Ravi V."/>
            <person name="Maurya A.K."/>
            <person name="Lian M.M."/>
            <person name="Swann J.B."/>
            <person name="Ohta Y."/>
            <person name="Flajnik M.F."/>
            <person name="Sutoh Y."/>
            <person name="Kasahara M."/>
            <person name="Hoon S."/>
            <person name="Gangu V."/>
            <person name="Roy S.W."/>
            <person name="Irimia M."/>
            <person name="Korzh V."/>
            <person name="Kondrychyn I."/>
            <person name="Lim Z.W."/>
            <person name="Tay B.H."/>
            <person name="Tohari S."/>
            <person name="Kong K.W."/>
            <person name="Ho S."/>
            <person name="Lorente-Galdos B."/>
            <person name="Quilez J."/>
            <person name="Marques-Bonet T."/>
            <person name="Raney B.J."/>
            <person name="Ingham P.W."/>
            <person name="Tay A."/>
            <person name="Hillier L.W."/>
            <person name="Minx P."/>
            <person name="Boehm T."/>
            <person name="Wilson R.K."/>
            <person name="Brenner S."/>
            <person name="Warren W.C."/>
        </authorList>
    </citation>
    <scope>NUCLEOTIDE SEQUENCE [LARGE SCALE GENOMIC DNA]</scope>
</reference>
<keyword evidence="3" id="KW-1185">Reference proteome</keyword>
<organism evidence="2 3">
    <name type="scientific">Callorhinchus milii</name>
    <name type="common">Ghost shark</name>
    <dbReference type="NCBI Taxonomy" id="7868"/>
    <lineage>
        <taxon>Eukaryota</taxon>
        <taxon>Metazoa</taxon>
        <taxon>Chordata</taxon>
        <taxon>Craniata</taxon>
        <taxon>Vertebrata</taxon>
        <taxon>Chondrichthyes</taxon>
        <taxon>Holocephali</taxon>
        <taxon>Chimaeriformes</taxon>
        <taxon>Callorhinchidae</taxon>
        <taxon>Callorhinchus</taxon>
    </lineage>
</organism>
<keyword evidence="1" id="KW-0175">Coiled coil</keyword>
<dbReference type="Ensembl" id="ENSCMIT00000005427.1">
    <property type="protein sequence ID" value="ENSCMIP00000005243.1"/>
    <property type="gene ID" value="ENSCMIG00000003076.1"/>
</dbReference>
<feature type="coiled-coil region" evidence="1">
    <location>
        <begin position="23"/>
        <end position="53"/>
    </location>
</feature>
<sequence length="159" mass="16418">MKVVSLCPSQPAGGAAEVRARPAAQLLEQAAQLQQLRDTVNRIKDEVDRVSAGQRTGTRVPSDFATFPSPAYTKVSQCQVVSVWVSGVGAVLGVGWLCCVGGGLCWVRLCCGGAVMCWGCLGCAGGDCARGGGVVSVGAVMSVCACYRLGRSCLCTWGR</sequence>
<proteinExistence type="predicted"/>
<reference evidence="2" key="4">
    <citation type="submission" date="2025-08" db="UniProtKB">
        <authorList>
            <consortium name="Ensembl"/>
        </authorList>
    </citation>
    <scope>IDENTIFICATION</scope>
</reference>
<evidence type="ECO:0000256" key="1">
    <source>
        <dbReference type="SAM" id="Coils"/>
    </source>
</evidence>
<dbReference type="AlphaFoldDB" id="A0A4W3GMY8"/>
<reference evidence="3" key="1">
    <citation type="journal article" date="2006" name="Science">
        <title>Ancient noncoding elements conserved in the human genome.</title>
        <authorList>
            <person name="Venkatesh B."/>
            <person name="Kirkness E.F."/>
            <person name="Loh Y.H."/>
            <person name="Halpern A.L."/>
            <person name="Lee A.P."/>
            <person name="Johnson J."/>
            <person name="Dandona N."/>
            <person name="Viswanathan L.D."/>
            <person name="Tay A."/>
            <person name="Venter J.C."/>
            <person name="Strausberg R.L."/>
            <person name="Brenner S."/>
        </authorList>
    </citation>
    <scope>NUCLEOTIDE SEQUENCE [LARGE SCALE GENOMIC DNA]</scope>
</reference>
<name>A0A4W3GMY8_CALMI</name>
<dbReference type="InParanoid" id="A0A4W3GMY8"/>
<evidence type="ECO:0000313" key="2">
    <source>
        <dbReference type="Ensembl" id="ENSCMIP00000005243.1"/>
    </source>
</evidence>
<dbReference type="Proteomes" id="UP000314986">
    <property type="component" value="Unassembled WGS sequence"/>
</dbReference>
<reference evidence="3" key="2">
    <citation type="journal article" date="2007" name="PLoS Biol.">
        <title>Survey sequencing and comparative analysis of the elephant shark (Callorhinchus milii) genome.</title>
        <authorList>
            <person name="Venkatesh B."/>
            <person name="Kirkness E.F."/>
            <person name="Loh Y.H."/>
            <person name="Halpern A.L."/>
            <person name="Lee A.P."/>
            <person name="Johnson J."/>
            <person name="Dandona N."/>
            <person name="Viswanathan L.D."/>
            <person name="Tay A."/>
            <person name="Venter J.C."/>
            <person name="Strausberg R.L."/>
            <person name="Brenner S."/>
        </authorList>
    </citation>
    <scope>NUCLEOTIDE SEQUENCE [LARGE SCALE GENOMIC DNA]</scope>
</reference>